<feature type="active site" description="Proton donor/acceptor" evidence="1">
    <location>
        <position position="93"/>
    </location>
</feature>
<dbReference type="RefSeq" id="WP_008599026.1">
    <property type="nucleotide sequence ID" value="NZ_AMRM01000030.1"/>
</dbReference>
<dbReference type="CDD" id="cd07067">
    <property type="entry name" value="HP_PGM_like"/>
    <property type="match status" value="1"/>
</dbReference>
<dbReference type="STRING" id="391937.NA2_19728"/>
<organism evidence="3 4">
    <name type="scientific">Nitratireductor pacificus pht-3B</name>
    <dbReference type="NCBI Taxonomy" id="391937"/>
    <lineage>
        <taxon>Bacteria</taxon>
        <taxon>Pseudomonadati</taxon>
        <taxon>Pseudomonadota</taxon>
        <taxon>Alphaproteobacteria</taxon>
        <taxon>Hyphomicrobiales</taxon>
        <taxon>Phyllobacteriaceae</taxon>
        <taxon>Nitratireductor</taxon>
    </lineage>
</organism>
<dbReference type="InterPro" id="IPR013078">
    <property type="entry name" value="His_Pase_superF_clade-1"/>
</dbReference>
<feature type="binding site" evidence="2">
    <location>
        <begin position="12"/>
        <end position="19"/>
    </location>
    <ligand>
        <name>substrate</name>
    </ligand>
</feature>
<dbReference type="InterPro" id="IPR001345">
    <property type="entry name" value="PG/BPGM_mutase_AS"/>
</dbReference>
<evidence type="ECO:0000313" key="4">
    <source>
        <dbReference type="Proteomes" id="UP000006786"/>
    </source>
</evidence>
<dbReference type="AlphaFoldDB" id="K2LGX7"/>
<dbReference type="PANTHER" id="PTHR48100:SF59">
    <property type="entry name" value="ADENOSYLCOBALAMIN_ALPHA-RIBAZOLE PHOSPHATASE"/>
    <property type="match status" value="1"/>
</dbReference>
<dbReference type="eggNOG" id="COG0406">
    <property type="taxonomic scope" value="Bacteria"/>
</dbReference>
<gene>
    <name evidence="3" type="ORF">NA2_19728</name>
</gene>
<evidence type="ECO:0000256" key="2">
    <source>
        <dbReference type="PIRSR" id="PIRSR613078-2"/>
    </source>
</evidence>
<dbReference type="Gene3D" id="3.40.50.1240">
    <property type="entry name" value="Phosphoglycerate mutase-like"/>
    <property type="match status" value="1"/>
</dbReference>
<evidence type="ECO:0000256" key="1">
    <source>
        <dbReference type="PIRSR" id="PIRSR613078-1"/>
    </source>
</evidence>
<sequence>MTSQLPSILVIRHGETQWNVAGRLQGFRDTPLTVNGIRQALAVAVRLSSVLEELHGAGFWVSPLGRARQTASILADTWSVPFEDFVEEKGLSERSYGVWEGLSLEEVQRQLPDQFEANEADPWNYCMPGGESRTAFTDRVRAWLDGLDASRPHVVVTHSGSLRALRGIYTRASGDTILTYREPQTAAFLLSEGKETMLNPSSTLLRAMGCEGGGRTVAI</sequence>
<reference evidence="3 4" key="1">
    <citation type="journal article" date="2012" name="J. Bacteriol.">
        <title>Genome Sequence of Nitratireductor pacificus Type Strain pht-3B.</title>
        <authorList>
            <person name="Lai Q."/>
            <person name="Li G."/>
            <person name="Shao Z."/>
        </authorList>
    </citation>
    <scope>NUCLEOTIDE SEQUENCE [LARGE SCALE GENOMIC DNA]</scope>
    <source>
        <strain evidence="4">pht-3B</strain>
    </source>
</reference>
<dbReference type="InterPro" id="IPR029033">
    <property type="entry name" value="His_PPase_superfam"/>
</dbReference>
<dbReference type="GO" id="GO:0016791">
    <property type="term" value="F:phosphatase activity"/>
    <property type="evidence" value="ECO:0007669"/>
    <property type="project" value="TreeGrafter"/>
</dbReference>
<dbReference type="GO" id="GO:0005737">
    <property type="term" value="C:cytoplasm"/>
    <property type="evidence" value="ECO:0007669"/>
    <property type="project" value="TreeGrafter"/>
</dbReference>
<dbReference type="SUPFAM" id="SSF53254">
    <property type="entry name" value="Phosphoglycerate mutase-like"/>
    <property type="match status" value="1"/>
</dbReference>
<dbReference type="PROSITE" id="PS00175">
    <property type="entry name" value="PG_MUTASE"/>
    <property type="match status" value="1"/>
</dbReference>
<keyword evidence="4" id="KW-1185">Reference proteome</keyword>
<accession>K2LGX7</accession>
<dbReference type="EMBL" id="AMRM01000030">
    <property type="protein sequence ID" value="EKF17034.1"/>
    <property type="molecule type" value="Genomic_DNA"/>
</dbReference>
<dbReference type="InterPro" id="IPR050275">
    <property type="entry name" value="PGM_Phosphatase"/>
</dbReference>
<feature type="binding site" evidence="2">
    <location>
        <begin position="93"/>
        <end position="96"/>
    </location>
    <ligand>
        <name>substrate</name>
    </ligand>
</feature>
<protein>
    <submittedName>
        <fullName evidence="3">Phosphoglycerate/bisphosphoglycerate mutase</fullName>
    </submittedName>
</protein>
<dbReference type="Pfam" id="PF00300">
    <property type="entry name" value="His_Phos_1"/>
    <property type="match status" value="1"/>
</dbReference>
<dbReference type="SMART" id="SM00855">
    <property type="entry name" value="PGAM"/>
    <property type="match status" value="1"/>
</dbReference>
<name>K2LGX7_9HYPH</name>
<comment type="caution">
    <text evidence="3">The sequence shown here is derived from an EMBL/GenBank/DDBJ whole genome shotgun (WGS) entry which is preliminary data.</text>
</comment>
<evidence type="ECO:0000313" key="3">
    <source>
        <dbReference type="EMBL" id="EKF17034.1"/>
    </source>
</evidence>
<proteinExistence type="predicted"/>
<dbReference type="PANTHER" id="PTHR48100">
    <property type="entry name" value="BROAD-SPECIFICITY PHOSPHATASE YOR283W-RELATED"/>
    <property type="match status" value="1"/>
</dbReference>
<feature type="binding site" evidence="2">
    <location>
        <position position="66"/>
    </location>
    <ligand>
        <name>substrate</name>
    </ligand>
</feature>
<dbReference type="PATRIC" id="fig|391937.3.peg.4046"/>
<feature type="active site" description="Tele-phosphohistidine intermediate" evidence="1">
    <location>
        <position position="13"/>
    </location>
</feature>
<dbReference type="OrthoDB" id="9781415at2"/>
<dbReference type="Proteomes" id="UP000006786">
    <property type="component" value="Unassembled WGS sequence"/>
</dbReference>